<dbReference type="AlphaFoldDB" id="A0A6A6TLP3"/>
<proteinExistence type="predicted"/>
<protein>
    <submittedName>
        <fullName evidence="2">Uncharacterized protein</fullName>
    </submittedName>
</protein>
<dbReference type="Proteomes" id="UP000799324">
    <property type="component" value="Unassembled WGS sequence"/>
</dbReference>
<dbReference type="OrthoDB" id="4138121at2759"/>
<dbReference type="Pfam" id="PF10906">
    <property type="entry name" value="Mrx7"/>
    <property type="match status" value="1"/>
</dbReference>
<accession>A0A6A6TLP3</accession>
<dbReference type="EMBL" id="MU004298">
    <property type="protein sequence ID" value="KAF2660672.1"/>
    <property type="molecule type" value="Genomic_DNA"/>
</dbReference>
<gene>
    <name evidence="2" type="ORF">K491DRAFT_688117</name>
</gene>
<reference evidence="2" key="1">
    <citation type="journal article" date="2020" name="Stud. Mycol.">
        <title>101 Dothideomycetes genomes: a test case for predicting lifestyles and emergence of pathogens.</title>
        <authorList>
            <person name="Haridas S."/>
            <person name="Albert R."/>
            <person name="Binder M."/>
            <person name="Bloem J."/>
            <person name="Labutti K."/>
            <person name="Salamov A."/>
            <person name="Andreopoulos B."/>
            <person name="Baker S."/>
            <person name="Barry K."/>
            <person name="Bills G."/>
            <person name="Bluhm B."/>
            <person name="Cannon C."/>
            <person name="Castanera R."/>
            <person name="Culley D."/>
            <person name="Daum C."/>
            <person name="Ezra D."/>
            <person name="Gonzalez J."/>
            <person name="Henrissat B."/>
            <person name="Kuo A."/>
            <person name="Liang C."/>
            <person name="Lipzen A."/>
            <person name="Lutzoni F."/>
            <person name="Magnuson J."/>
            <person name="Mondo S."/>
            <person name="Nolan M."/>
            <person name="Ohm R."/>
            <person name="Pangilinan J."/>
            <person name="Park H.-J."/>
            <person name="Ramirez L."/>
            <person name="Alfaro M."/>
            <person name="Sun H."/>
            <person name="Tritt A."/>
            <person name="Yoshinaga Y."/>
            <person name="Zwiers L.-H."/>
            <person name="Turgeon B."/>
            <person name="Goodwin S."/>
            <person name="Spatafora J."/>
            <person name="Crous P."/>
            <person name="Grigoriev I."/>
        </authorList>
    </citation>
    <scope>NUCLEOTIDE SEQUENCE</scope>
    <source>
        <strain evidence="2">CBS 122681</strain>
    </source>
</reference>
<feature type="region of interest" description="Disordered" evidence="1">
    <location>
        <begin position="34"/>
        <end position="56"/>
    </location>
</feature>
<keyword evidence="3" id="KW-1185">Reference proteome</keyword>
<evidence type="ECO:0000313" key="2">
    <source>
        <dbReference type="EMBL" id="KAF2660672.1"/>
    </source>
</evidence>
<sequence>MKAPWILLFEAWAVARLTRSPLFNRTIQKIHRRMNRLPPTEAENGGGRTGPSAFDHFKTEIKDQFRELTWQNRPPKQ</sequence>
<name>A0A6A6TLP3_9PLEO</name>
<evidence type="ECO:0000256" key="1">
    <source>
        <dbReference type="SAM" id="MobiDB-lite"/>
    </source>
</evidence>
<organism evidence="2 3">
    <name type="scientific">Lophiostoma macrostomum CBS 122681</name>
    <dbReference type="NCBI Taxonomy" id="1314788"/>
    <lineage>
        <taxon>Eukaryota</taxon>
        <taxon>Fungi</taxon>
        <taxon>Dikarya</taxon>
        <taxon>Ascomycota</taxon>
        <taxon>Pezizomycotina</taxon>
        <taxon>Dothideomycetes</taxon>
        <taxon>Pleosporomycetidae</taxon>
        <taxon>Pleosporales</taxon>
        <taxon>Lophiostomataceae</taxon>
        <taxon>Lophiostoma</taxon>
    </lineage>
</organism>
<dbReference type="InterPro" id="IPR020301">
    <property type="entry name" value="Mrx7"/>
</dbReference>
<evidence type="ECO:0000313" key="3">
    <source>
        <dbReference type="Proteomes" id="UP000799324"/>
    </source>
</evidence>